<name>A0ACB9LCJ5_BAUVA</name>
<gene>
    <name evidence="1" type="ORF">L6164_030643</name>
</gene>
<evidence type="ECO:0000313" key="2">
    <source>
        <dbReference type="Proteomes" id="UP000828941"/>
    </source>
</evidence>
<proteinExistence type="predicted"/>
<protein>
    <submittedName>
        <fullName evidence="1">Uncharacterized protein</fullName>
    </submittedName>
</protein>
<organism evidence="1 2">
    <name type="scientific">Bauhinia variegata</name>
    <name type="common">Purple orchid tree</name>
    <name type="synonym">Phanera variegata</name>
    <dbReference type="NCBI Taxonomy" id="167791"/>
    <lineage>
        <taxon>Eukaryota</taxon>
        <taxon>Viridiplantae</taxon>
        <taxon>Streptophyta</taxon>
        <taxon>Embryophyta</taxon>
        <taxon>Tracheophyta</taxon>
        <taxon>Spermatophyta</taxon>
        <taxon>Magnoliopsida</taxon>
        <taxon>eudicotyledons</taxon>
        <taxon>Gunneridae</taxon>
        <taxon>Pentapetalae</taxon>
        <taxon>rosids</taxon>
        <taxon>fabids</taxon>
        <taxon>Fabales</taxon>
        <taxon>Fabaceae</taxon>
        <taxon>Cercidoideae</taxon>
        <taxon>Cercideae</taxon>
        <taxon>Bauhiniinae</taxon>
        <taxon>Bauhinia</taxon>
    </lineage>
</organism>
<comment type="caution">
    <text evidence="1">The sequence shown here is derived from an EMBL/GenBank/DDBJ whole genome shotgun (WGS) entry which is preliminary data.</text>
</comment>
<dbReference type="Proteomes" id="UP000828941">
    <property type="component" value="Chromosome 12"/>
</dbReference>
<keyword evidence="2" id="KW-1185">Reference proteome</keyword>
<sequence>MKSSDRVRASARYHDLQTNEAAFRSRREVRKCSTFSRTFSSTWSGDVGPAKIQKRRSVVVFGGLSLVLFHASIFADLPLRSTRSNLGLAHGVGELLDLRV</sequence>
<reference evidence="1 2" key="1">
    <citation type="journal article" date="2022" name="DNA Res.">
        <title>Chromosomal-level genome assembly of the orchid tree Bauhinia variegata (Leguminosae; Cercidoideae) supports the allotetraploid origin hypothesis of Bauhinia.</title>
        <authorList>
            <person name="Zhong Y."/>
            <person name="Chen Y."/>
            <person name="Zheng D."/>
            <person name="Pang J."/>
            <person name="Liu Y."/>
            <person name="Luo S."/>
            <person name="Meng S."/>
            <person name="Qian L."/>
            <person name="Wei D."/>
            <person name="Dai S."/>
            <person name="Zhou R."/>
        </authorList>
    </citation>
    <scope>NUCLEOTIDE SEQUENCE [LARGE SCALE GENOMIC DNA]</scope>
    <source>
        <strain evidence="1">BV-YZ2020</strain>
    </source>
</reference>
<dbReference type="EMBL" id="CM039437">
    <property type="protein sequence ID" value="KAI4307459.1"/>
    <property type="molecule type" value="Genomic_DNA"/>
</dbReference>
<evidence type="ECO:0000313" key="1">
    <source>
        <dbReference type="EMBL" id="KAI4307459.1"/>
    </source>
</evidence>
<accession>A0ACB9LCJ5</accession>